<accession>A0A2N0WF55</accession>
<dbReference type="RefSeq" id="WP_101236662.1">
    <property type="nucleotide sequence ID" value="NZ_JBCNKA010000002.1"/>
</dbReference>
<dbReference type="InterPro" id="IPR020843">
    <property type="entry name" value="ER"/>
</dbReference>
<comment type="caution">
    <text evidence="4">The sequence shown here is derived from an EMBL/GenBank/DDBJ whole genome shotgun (WGS) entry which is preliminary data.</text>
</comment>
<protein>
    <submittedName>
        <fullName evidence="4">Zinc-binding dehydrogenase</fullName>
    </submittedName>
</protein>
<dbReference type="NCBIfam" id="TIGR02824">
    <property type="entry name" value="quinone_pig3"/>
    <property type="match status" value="1"/>
</dbReference>
<dbReference type="Pfam" id="PF08240">
    <property type="entry name" value="ADH_N"/>
    <property type="match status" value="1"/>
</dbReference>
<dbReference type="InterPro" id="IPR014189">
    <property type="entry name" value="Quinone_OxRdtase_PIG3"/>
</dbReference>
<keyword evidence="2" id="KW-0560">Oxidoreductase</keyword>
<dbReference type="InterPro" id="IPR013154">
    <property type="entry name" value="ADH-like_N"/>
</dbReference>
<gene>
    <name evidence="4" type="ORF">CW311_11960</name>
</gene>
<dbReference type="GO" id="GO:0016651">
    <property type="term" value="F:oxidoreductase activity, acting on NAD(P)H"/>
    <property type="evidence" value="ECO:0007669"/>
    <property type="project" value="TreeGrafter"/>
</dbReference>
<dbReference type="Proteomes" id="UP000233553">
    <property type="component" value="Unassembled WGS sequence"/>
</dbReference>
<dbReference type="PANTHER" id="PTHR48106">
    <property type="entry name" value="QUINONE OXIDOREDUCTASE PIG3-RELATED"/>
    <property type="match status" value="1"/>
</dbReference>
<dbReference type="SUPFAM" id="SSF51735">
    <property type="entry name" value="NAD(P)-binding Rossmann-fold domains"/>
    <property type="match status" value="1"/>
</dbReference>
<evidence type="ECO:0000256" key="2">
    <source>
        <dbReference type="ARBA" id="ARBA00023002"/>
    </source>
</evidence>
<dbReference type="CDD" id="cd05276">
    <property type="entry name" value="p53_inducible_oxidoreductase"/>
    <property type="match status" value="1"/>
</dbReference>
<evidence type="ECO:0000313" key="5">
    <source>
        <dbReference type="Proteomes" id="UP000233553"/>
    </source>
</evidence>
<evidence type="ECO:0000259" key="3">
    <source>
        <dbReference type="SMART" id="SM00829"/>
    </source>
</evidence>
<dbReference type="Pfam" id="PF00107">
    <property type="entry name" value="ADH_zinc_N"/>
    <property type="match status" value="1"/>
</dbReference>
<proteinExistence type="predicted"/>
<evidence type="ECO:0000256" key="1">
    <source>
        <dbReference type="ARBA" id="ARBA00022857"/>
    </source>
</evidence>
<dbReference type="AlphaFoldDB" id="A0A2N0WF55"/>
<dbReference type="GO" id="GO:0070402">
    <property type="term" value="F:NADPH binding"/>
    <property type="evidence" value="ECO:0007669"/>
    <property type="project" value="TreeGrafter"/>
</dbReference>
<dbReference type="Gene3D" id="3.40.50.720">
    <property type="entry name" value="NAD(P)-binding Rossmann-like Domain"/>
    <property type="match status" value="1"/>
</dbReference>
<name>A0A2N0WF55_9GAMM</name>
<evidence type="ECO:0000313" key="4">
    <source>
        <dbReference type="EMBL" id="PKF33503.1"/>
    </source>
</evidence>
<keyword evidence="1" id="KW-0521">NADP</keyword>
<sequence>MKSITFNGAGGPEVITVSERPIPELTNDGILIEVVAAGINGPDVMQRQGLYAPPPGVTDIPGLEVSGIVKQVGPLVTKFKVGDEVCALVQGGGYAEYVVAHQDNVLFIPDGLTLVEAGILLETFMTVWSHLFQHAQFRPNSSILIHGGTSGIGTTATMLTRAFGATQIFTTVSSAAHQQASIEIGADIAINYKQQDFVEEVKKHTDGKGVDFVLDIIAGDYIQKNYEVAAMNGTILQIGVLKGLAQNLNIFPMLAKRLTHTGATLRSQSPEAKAQVMAALQDKVWPLIAKGQLKPLLYQAFDLEDAQQAHTLLQQGEHVGKLALIIKKSA</sequence>
<dbReference type="EMBL" id="PISJ01000013">
    <property type="protein sequence ID" value="PKF33503.1"/>
    <property type="molecule type" value="Genomic_DNA"/>
</dbReference>
<dbReference type="SMART" id="SM00829">
    <property type="entry name" value="PKS_ER"/>
    <property type="match status" value="1"/>
</dbReference>
<reference evidence="4 5" key="1">
    <citation type="submission" date="2017-12" db="EMBL/GenBank/DDBJ databases">
        <title>Draft Genome sequences of multiple microbial strains isolated from spacecraft associated surfaces.</title>
        <authorList>
            <person name="Seuylemezian A."/>
            <person name="Vaishampayan P."/>
            <person name="Venkateswaran K."/>
        </authorList>
    </citation>
    <scope>NUCLEOTIDE SEQUENCE [LARGE SCALE GENOMIC DNA]</scope>
    <source>
        <strain evidence="4 5">2P01AA</strain>
    </source>
</reference>
<dbReference type="InterPro" id="IPR036291">
    <property type="entry name" value="NAD(P)-bd_dom_sf"/>
</dbReference>
<feature type="domain" description="Enoyl reductase (ER)" evidence="3">
    <location>
        <begin position="10"/>
        <end position="324"/>
    </location>
</feature>
<dbReference type="InterPro" id="IPR011032">
    <property type="entry name" value="GroES-like_sf"/>
</dbReference>
<dbReference type="Gene3D" id="3.90.180.10">
    <property type="entry name" value="Medium-chain alcohol dehydrogenases, catalytic domain"/>
    <property type="match status" value="1"/>
</dbReference>
<dbReference type="PANTHER" id="PTHR48106:SF8">
    <property type="entry name" value="OS02G0805600 PROTEIN"/>
    <property type="match status" value="1"/>
</dbReference>
<dbReference type="SUPFAM" id="SSF50129">
    <property type="entry name" value="GroES-like"/>
    <property type="match status" value="1"/>
</dbReference>
<dbReference type="InterPro" id="IPR013149">
    <property type="entry name" value="ADH-like_C"/>
</dbReference>
<organism evidence="4 5">
    <name type="scientific">Acinetobacter proteolyticus</name>
    <dbReference type="NCBI Taxonomy" id="1776741"/>
    <lineage>
        <taxon>Bacteria</taxon>
        <taxon>Pseudomonadati</taxon>
        <taxon>Pseudomonadota</taxon>
        <taxon>Gammaproteobacteria</taxon>
        <taxon>Moraxellales</taxon>
        <taxon>Moraxellaceae</taxon>
        <taxon>Acinetobacter</taxon>
    </lineage>
</organism>